<keyword evidence="3" id="KW-1185">Reference proteome</keyword>
<dbReference type="Proteomes" id="UP001152622">
    <property type="component" value="Chromosome 18"/>
</dbReference>
<feature type="region of interest" description="Disordered" evidence="1">
    <location>
        <begin position="1"/>
        <end position="37"/>
    </location>
</feature>
<feature type="region of interest" description="Disordered" evidence="1">
    <location>
        <begin position="140"/>
        <end position="162"/>
    </location>
</feature>
<comment type="caution">
    <text evidence="2">The sequence shown here is derived from an EMBL/GenBank/DDBJ whole genome shotgun (WGS) entry which is preliminary data.</text>
</comment>
<dbReference type="EMBL" id="JAINUF010000018">
    <property type="protein sequence ID" value="KAJ8337913.1"/>
    <property type="molecule type" value="Genomic_DNA"/>
</dbReference>
<evidence type="ECO:0008006" key="4">
    <source>
        <dbReference type="Google" id="ProtNLM"/>
    </source>
</evidence>
<gene>
    <name evidence="2" type="ORF">SKAU_G00368790</name>
</gene>
<feature type="region of interest" description="Disordered" evidence="1">
    <location>
        <begin position="256"/>
        <end position="407"/>
    </location>
</feature>
<feature type="compositionally biased region" description="Pro residues" evidence="1">
    <location>
        <begin position="384"/>
        <end position="403"/>
    </location>
</feature>
<dbReference type="OrthoDB" id="8679980at2759"/>
<evidence type="ECO:0000256" key="1">
    <source>
        <dbReference type="SAM" id="MobiDB-lite"/>
    </source>
</evidence>
<dbReference type="PANTHER" id="PTHR28682:SF2">
    <property type="entry name" value="PROTEIN INSYN2B"/>
    <property type="match status" value="1"/>
</dbReference>
<dbReference type="PANTHER" id="PTHR28682">
    <property type="entry name" value="INHIBITORY SYNAPTIC FACTOR 2A-RELATED"/>
    <property type="match status" value="1"/>
</dbReference>
<dbReference type="Pfam" id="PF15265">
    <property type="entry name" value="FAM196"/>
    <property type="match status" value="1"/>
</dbReference>
<name>A0A9Q1EFL3_SYNKA</name>
<reference evidence="2" key="1">
    <citation type="journal article" date="2023" name="Science">
        <title>Genome structures resolve the early diversification of teleost fishes.</title>
        <authorList>
            <person name="Parey E."/>
            <person name="Louis A."/>
            <person name="Montfort J."/>
            <person name="Bouchez O."/>
            <person name="Roques C."/>
            <person name="Iampietro C."/>
            <person name="Lluch J."/>
            <person name="Castinel A."/>
            <person name="Donnadieu C."/>
            <person name="Desvignes T."/>
            <person name="Floi Bucao C."/>
            <person name="Jouanno E."/>
            <person name="Wen M."/>
            <person name="Mejri S."/>
            <person name="Dirks R."/>
            <person name="Jansen H."/>
            <person name="Henkel C."/>
            <person name="Chen W.J."/>
            <person name="Zahm M."/>
            <person name="Cabau C."/>
            <person name="Klopp C."/>
            <person name="Thompson A.W."/>
            <person name="Robinson-Rechavi M."/>
            <person name="Braasch I."/>
            <person name="Lecointre G."/>
            <person name="Bobe J."/>
            <person name="Postlethwait J.H."/>
            <person name="Berthelot C."/>
            <person name="Roest Crollius H."/>
            <person name="Guiguen Y."/>
        </authorList>
    </citation>
    <scope>NUCLEOTIDE SEQUENCE</scope>
    <source>
        <strain evidence="2">WJC10195</strain>
    </source>
</reference>
<feature type="compositionally biased region" description="Pro residues" evidence="1">
    <location>
        <begin position="354"/>
        <end position="364"/>
    </location>
</feature>
<dbReference type="InterPro" id="IPR029337">
    <property type="entry name" value="INSYN2"/>
</dbReference>
<feature type="compositionally biased region" description="Polar residues" evidence="1">
    <location>
        <begin position="143"/>
        <end position="162"/>
    </location>
</feature>
<sequence length="529" mass="56708">MGRRAADTTNPVRELGVPLTGGRGWKAGESDRAGRLSSQKWGPLCNVGVQTSPQLRAMVSLNWRRQPGQSEHCASVPGAQEGHAKVNTEVTRTVHTGRITPCDTGTAVTREISQNAANSVSQGLGQGDVASGLYCHVQVKKASPNQSGGRTGSQPTGKRNLRYTNGSVVAPEVVGGVCCEGPEGAEPEQSGSIVEKAMSGLREQACPPAGGRLGSAQSQPGPRPCPMAPRICTHCGRKQTQAPPCMAPACRRKAAQQRGSTTLPAPSSKNAMRPEEAKLAAPVHTMPKATPPDLNTHTEPNPTLPDLPTHAQPKDACPDNSTYAELKMASSDQSTYTEPKAASSVHITNTDPVPARPPMPPDPQTPAHKRSSSQSGYSHAPSAKPFPPECHPRHTAPPLPPSPKCNGVPRGIQDRLLTVEESLLSNQEKIKVLLNVIQDLERSRALSEGRKSYRTGQDLNNCTTCQKTACIIYSVEHDFRQQEGRFQGVLDTLEGEYDTPLPARAPPSRPSSSTKNKVKKLRKKCFWWL</sequence>
<evidence type="ECO:0000313" key="3">
    <source>
        <dbReference type="Proteomes" id="UP001152622"/>
    </source>
</evidence>
<proteinExistence type="predicted"/>
<evidence type="ECO:0000313" key="2">
    <source>
        <dbReference type="EMBL" id="KAJ8337913.1"/>
    </source>
</evidence>
<organism evidence="2 3">
    <name type="scientific">Synaphobranchus kaupii</name>
    <name type="common">Kaup's arrowtooth eel</name>
    <dbReference type="NCBI Taxonomy" id="118154"/>
    <lineage>
        <taxon>Eukaryota</taxon>
        <taxon>Metazoa</taxon>
        <taxon>Chordata</taxon>
        <taxon>Craniata</taxon>
        <taxon>Vertebrata</taxon>
        <taxon>Euteleostomi</taxon>
        <taxon>Actinopterygii</taxon>
        <taxon>Neopterygii</taxon>
        <taxon>Teleostei</taxon>
        <taxon>Anguilliformes</taxon>
        <taxon>Synaphobranchidae</taxon>
        <taxon>Synaphobranchus</taxon>
    </lineage>
</organism>
<feature type="compositionally biased region" description="Polar residues" evidence="1">
    <location>
        <begin position="257"/>
        <end position="270"/>
    </location>
</feature>
<accession>A0A9Q1EFL3</accession>
<feature type="region of interest" description="Disordered" evidence="1">
    <location>
        <begin position="497"/>
        <end position="517"/>
    </location>
</feature>
<dbReference type="AlphaFoldDB" id="A0A9Q1EFL3"/>
<protein>
    <recommendedName>
        <fullName evidence="4">Protein FAM196B</fullName>
    </recommendedName>
</protein>